<keyword evidence="5 10" id="KW-0863">Zinc-finger</keyword>
<comment type="pathway">
    <text evidence="2 10">Protein modification; protein ubiquitination.</text>
</comment>
<dbReference type="GO" id="GO:0005737">
    <property type="term" value="C:cytoplasm"/>
    <property type="evidence" value="ECO:0007669"/>
    <property type="project" value="TreeGrafter"/>
</dbReference>
<evidence type="ECO:0000256" key="7">
    <source>
        <dbReference type="ARBA" id="ARBA00022833"/>
    </source>
</evidence>
<evidence type="ECO:0000256" key="6">
    <source>
        <dbReference type="ARBA" id="ARBA00022786"/>
    </source>
</evidence>
<sequence>MSAPFPAMDQTSTPITSDMLYDFLASVPNMTTDIPSKETERQILTNCYRALWGNDLNLMQKYFFKEGLAEDGSVSTLLEKYNLLHHDDSTVTRPSPKTQAANEEDGPEYLESQRGKQCGHLFKNGESVYRCRNCGLDDTCVLCARCFQATNHEGHDVKIWISRGIGGCCDCGDPEAWKVPLECRIHSLGAADKKAESPSSSTAKDQKPESQSLIPNHLRTSIRKTITCVMDYIFETFAVSPERSLVHTETNPQNIPPELYDDIIKECENTHDALGLKKATDPEKQSYACVLWNDEKHTFNDVINIVSRTVKCSKSQASRVAQTVDAHGRHIVMISDDLTELLVVAGNISTIHLAVTIRSLQSIIREEVCGLLLTWLKDLVSSSCPFFSGISGGNHVIRDIICEVLCEDWSLRRHLGVLSTHYRRGRVPEEDQDDEFHDFDEDDAEMEEDEQAAFLQFLGTDINQITLHHTEDEEEGTHDTQESDMNEAEYEEDDLYHEEDDEEVDEEEEELEEEQENQDEDEQMHVEHLDEDVVMVPIAFEPHVPLRLRTTRPGADAQQAPTPSTPKPPSASHTSKGDFVDLSWDTDAWLAREEKIDIEEHNISKMFGAALTSKLTPMAEVRKRLTKAFKQKLRLDYLLQYDLRLWKTARMAIKDLLIGTMISNFDYRPIMGIRFARNYPELVDAFFFKDREPEHSMCTLSVQFLTVPTVASLLVKEYEFFSVVSSIFSNFFLTDHIHTLLPDDYRTMQINCASRAITRHRYAYSFYDLRYVLNADQVKVAIRQNPRYLHHFIDMLYQFQAMDAFKRRTGVHVEFESTRWTEVFTLTLQISRLCRHYAECYALTKADGDITAAAQDLCRSISRMAKAINDWAPQPPPSLEQPEKDLMIKGVNEQRFHQVQAYYAGPFNIVEYDVAKESVSFHHPFHWFLSGLLEHISLLDDDLLMVLGFPGGLKEMMYNATANNVTQDVPLIILEYPLRVMVLLAQITCGVWVRNGFTALNQARTYRDIGARQNTLDKDIYLLQVGFVLAEPDKLLLTMLDRFSLLEWFGGMTDKTHEIYDRAQLRYIVEEFLYLLIVCANERGFAANLTVEDKIRRAITQYLGISSMAYSELVGRIPDSLSEHTSFESILGSLTNFKAPDGLNDHGVYELKDEYYDEIDPYYWHFGRNQREEALASLRKRWNNKNPDRTIGEDDEFFAVSTPKRIDSGPLRSLGLLFQSRVLCQIIFYALWNTRSTIHTESYIIVDEALHLAMLAVLEEESDDQERKRALVKGKFPADMAVEPKRTFVQNAVEDEYRVQVSEIERERITLLKLLLRCLDDKNLKPIHKRCMFIVNKIDALGSADAKELINQWRESSETVAEDMHRSASNARQELERKKAAAKARQQAILDQFAQAQSRFMAHHGELYEDEEEGISEEEEATPIIAAEEERSSDEIERICHFPSGACIVCQEQLDHTKVYGMLGLIQLSRIQRQTPLKDADIFVDILEKSHENALSEGSVEKASSQKKKSEMRGFPTEAQVPGLHVSSCGHLMHADCFQTLQLTSDREILRLLRTQRTETKKRFLCPLCKALGNTLLPVVWKGKKESFPGVMATQTPYDTLGQNVQEAIMDLKEKVSGEPIPGAYIESVDEDDVCAENGLNISTNSVDQLTSLNVQLIDALYTVRGNNDVMEYGDTRRTLYNSLLQMHDMYAYTLAATEIAQRGVQTKDSTVEHTGTFLDGISVQTQTLLKLLSKINGLLPKVMSTNWITDDKQVPEKLALNALSTLIYDPNAESTDGPTSLPVLCDDPFKLLVRLGFVAVDRGLEAHHLMRILLLAEFAKTTIALLQSLTGSDMMEDPRVTECLSQCQGNTCAGEQEAKQFATSLMELLQVPPSFVDDFFKQIGPSVFAALLRTFTLPYLRRCLLWMVVHHGFILQNDEIAGLEKDEYEHLLQTLCLPQFEKLFDLTPFEVEILSRWCNHYTVYSQTEAIINVPEQAQAYIRLAPLSLHLPIEFSMVSLPYRMDQLFTESLKRICKKCHSVPEFPALCLICGTFVCAQRLCCTEDERGECNQHMRSGEYGIFMIINKCFILLLHDSGGTHMNAPYLDSHGEVDFFLKHGTPQYLNDKRYEQIRQMWLSHSVAAFVRRGMDVTNSLASWDSW</sequence>
<evidence type="ECO:0000256" key="4">
    <source>
        <dbReference type="ARBA" id="ARBA00022723"/>
    </source>
</evidence>
<evidence type="ECO:0000256" key="10">
    <source>
        <dbReference type="RuleBase" id="RU366018"/>
    </source>
</evidence>
<dbReference type="Pfam" id="PF02207">
    <property type="entry name" value="zf-UBR"/>
    <property type="match status" value="1"/>
</dbReference>
<evidence type="ECO:0000256" key="2">
    <source>
        <dbReference type="ARBA" id="ARBA00004906"/>
    </source>
</evidence>
<evidence type="ECO:0000256" key="11">
    <source>
        <dbReference type="SAM" id="Coils"/>
    </source>
</evidence>
<dbReference type="EC" id="2.3.2.27" evidence="10"/>
<organism evidence="14 15">
    <name type="scientific">Apophysomyces ossiformis</name>
    <dbReference type="NCBI Taxonomy" id="679940"/>
    <lineage>
        <taxon>Eukaryota</taxon>
        <taxon>Fungi</taxon>
        <taxon>Fungi incertae sedis</taxon>
        <taxon>Mucoromycota</taxon>
        <taxon>Mucoromycotina</taxon>
        <taxon>Mucoromycetes</taxon>
        <taxon>Mucorales</taxon>
        <taxon>Mucorineae</taxon>
        <taxon>Mucoraceae</taxon>
        <taxon>Apophysomyces</taxon>
    </lineage>
</organism>
<dbReference type="EMBL" id="JABAYA010000226">
    <property type="protein sequence ID" value="KAF7721904.1"/>
    <property type="molecule type" value="Genomic_DNA"/>
</dbReference>
<feature type="region of interest" description="Disordered" evidence="12">
    <location>
        <begin position="194"/>
        <end position="215"/>
    </location>
</feature>
<reference evidence="14" key="1">
    <citation type="submission" date="2020-01" db="EMBL/GenBank/DDBJ databases">
        <title>Genome Sequencing of Three Apophysomyces-Like Fungal Strains Confirms a Novel Fungal Genus in the Mucoromycota with divergent Burkholderia-like Endosymbiotic Bacteria.</title>
        <authorList>
            <person name="Stajich J.E."/>
            <person name="Macias A.M."/>
            <person name="Carter-House D."/>
            <person name="Lovett B."/>
            <person name="Kasson L.R."/>
            <person name="Berry K."/>
            <person name="Grigoriev I."/>
            <person name="Chang Y."/>
            <person name="Spatafora J."/>
            <person name="Kasson M.T."/>
        </authorList>
    </citation>
    <scope>NUCLEOTIDE SEQUENCE</scope>
    <source>
        <strain evidence="14">NRRL A-21654</strain>
    </source>
</reference>
<dbReference type="SMART" id="SM00396">
    <property type="entry name" value="ZnF_UBR1"/>
    <property type="match status" value="1"/>
</dbReference>
<dbReference type="InterPro" id="IPR044046">
    <property type="entry name" value="E3_ligase_UBR-like_C"/>
</dbReference>
<comment type="similarity">
    <text evidence="8 10">Belongs to the E3 ubiquitin-protein ligase UBR1-like family.</text>
</comment>
<feature type="region of interest" description="Disordered" evidence="12">
    <location>
        <begin position="1495"/>
        <end position="1514"/>
    </location>
</feature>
<dbReference type="CDD" id="cd16482">
    <property type="entry name" value="RING-H2_UBR1-like"/>
    <property type="match status" value="1"/>
</dbReference>
<keyword evidence="3 10" id="KW-0808">Transferase</keyword>
<evidence type="ECO:0000256" key="8">
    <source>
        <dbReference type="ARBA" id="ARBA00046341"/>
    </source>
</evidence>
<dbReference type="GO" id="GO:0008270">
    <property type="term" value="F:zinc ion binding"/>
    <property type="evidence" value="ECO:0007669"/>
    <property type="project" value="UniProtKB-UniRule"/>
</dbReference>
<gene>
    <name evidence="14" type="ORF">EC973_003943</name>
</gene>
<dbReference type="Gene3D" id="3.30.1390.10">
    <property type="match status" value="1"/>
</dbReference>
<dbReference type="Pfam" id="PF02617">
    <property type="entry name" value="ClpS"/>
    <property type="match status" value="1"/>
</dbReference>
<dbReference type="CDD" id="cd19673">
    <property type="entry name" value="UBR-box_UBR3"/>
    <property type="match status" value="1"/>
</dbReference>
<evidence type="ECO:0000313" key="14">
    <source>
        <dbReference type="EMBL" id="KAF7721904.1"/>
    </source>
</evidence>
<feature type="domain" description="UBR-type" evidence="13">
    <location>
        <begin position="116"/>
        <end position="188"/>
    </location>
</feature>
<comment type="catalytic activity">
    <reaction evidence="1 10">
        <text>S-ubiquitinyl-[E2 ubiquitin-conjugating enzyme]-L-cysteine + [acceptor protein]-L-lysine = [E2 ubiquitin-conjugating enzyme]-L-cysteine + N(6)-ubiquitinyl-[acceptor protein]-L-lysine.</text>
        <dbReference type="EC" id="2.3.2.27"/>
    </reaction>
</comment>
<evidence type="ECO:0000256" key="9">
    <source>
        <dbReference type="PROSITE-ProRule" id="PRU00508"/>
    </source>
</evidence>
<evidence type="ECO:0000256" key="1">
    <source>
        <dbReference type="ARBA" id="ARBA00000900"/>
    </source>
</evidence>
<dbReference type="PANTHER" id="PTHR21497">
    <property type="entry name" value="UBIQUITIN LIGASE E3 ALPHA-RELATED"/>
    <property type="match status" value="1"/>
</dbReference>
<feature type="region of interest" description="Disordered" evidence="12">
    <location>
        <begin position="469"/>
        <end position="523"/>
    </location>
</feature>
<feature type="compositionally biased region" description="Polar residues" evidence="12">
    <location>
        <begin position="91"/>
        <end position="101"/>
    </location>
</feature>
<keyword evidence="11" id="KW-0175">Coiled coil</keyword>
<keyword evidence="6 10" id="KW-0833">Ubl conjugation pathway</keyword>
<dbReference type="FunFam" id="2.10.110.30:FF:000001">
    <property type="entry name" value="E3 ubiquitin-protein ligase UBR2 isoform 1"/>
    <property type="match status" value="1"/>
</dbReference>
<dbReference type="SUPFAM" id="SSF46785">
    <property type="entry name" value="Winged helix' DNA-binding domain"/>
    <property type="match status" value="1"/>
</dbReference>
<dbReference type="GO" id="GO:0016567">
    <property type="term" value="P:protein ubiquitination"/>
    <property type="evidence" value="ECO:0007669"/>
    <property type="project" value="UniProtKB-UniRule"/>
</dbReference>
<proteinExistence type="inferred from homology"/>
<feature type="region of interest" description="Disordered" evidence="12">
    <location>
        <begin position="88"/>
        <end position="110"/>
    </location>
</feature>
<dbReference type="PROSITE" id="PS51157">
    <property type="entry name" value="ZF_UBR"/>
    <property type="match status" value="1"/>
</dbReference>
<evidence type="ECO:0000259" key="13">
    <source>
        <dbReference type="PROSITE" id="PS51157"/>
    </source>
</evidence>
<dbReference type="InterPro" id="IPR036390">
    <property type="entry name" value="WH_DNA-bd_sf"/>
</dbReference>
<keyword evidence="4 10" id="KW-0479">Metal-binding</keyword>
<dbReference type="InterPro" id="IPR014719">
    <property type="entry name" value="Ribosomal_bL12_C/ClpS-like"/>
</dbReference>
<comment type="caution">
    <text evidence="14">The sequence shown here is derived from an EMBL/GenBank/DDBJ whole genome shotgun (WGS) entry which is preliminary data.</text>
</comment>
<evidence type="ECO:0000313" key="15">
    <source>
        <dbReference type="Proteomes" id="UP000605846"/>
    </source>
</evidence>
<evidence type="ECO:0000256" key="5">
    <source>
        <dbReference type="ARBA" id="ARBA00022771"/>
    </source>
</evidence>
<dbReference type="InterPro" id="IPR003769">
    <property type="entry name" value="ClpS_core"/>
</dbReference>
<dbReference type="Pfam" id="PF18995">
    <property type="entry name" value="PRT6_C"/>
    <property type="match status" value="1"/>
</dbReference>
<feature type="region of interest" description="Disordered" evidence="12">
    <location>
        <begin position="553"/>
        <end position="579"/>
    </location>
</feature>
<dbReference type="InterPro" id="IPR055194">
    <property type="entry name" value="UBR1-like_WH"/>
</dbReference>
<dbReference type="Proteomes" id="UP000605846">
    <property type="component" value="Unassembled WGS sequence"/>
</dbReference>
<dbReference type="OrthoDB" id="26387at2759"/>
<name>A0A8H7BLU5_9FUNG</name>
<dbReference type="Pfam" id="PF22960">
    <property type="entry name" value="WHD_UBR1"/>
    <property type="match status" value="1"/>
</dbReference>
<feature type="compositionally biased region" description="Acidic residues" evidence="12">
    <location>
        <begin position="472"/>
        <end position="522"/>
    </location>
</feature>
<feature type="compositionally biased region" description="Polar residues" evidence="12">
    <location>
        <begin position="197"/>
        <end position="214"/>
    </location>
</feature>
<dbReference type="InterPro" id="IPR003126">
    <property type="entry name" value="Znf_UBR"/>
</dbReference>
<evidence type="ECO:0000256" key="3">
    <source>
        <dbReference type="ARBA" id="ARBA00022679"/>
    </source>
</evidence>
<accession>A0A8H7BLU5</accession>
<keyword evidence="7 10" id="KW-0862">Zinc</keyword>
<dbReference type="InterPro" id="IPR039164">
    <property type="entry name" value="UBR1-like"/>
</dbReference>
<dbReference type="GO" id="GO:0061630">
    <property type="term" value="F:ubiquitin protein ligase activity"/>
    <property type="evidence" value="ECO:0007669"/>
    <property type="project" value="UniProtKB-UniRule"/>
</dbReference>
<dbReference type="Gene3D" id="2.10.110.30">
    <property type="match status" value="1"/>
</dbReference>
<dbReference type="UniPathway" id="UPA00143"/>
<dbReference type="PANTHER" id="PTHR21497:SF24">
    <property type="entry name" value="E3 UBIQUITIN-PROTEIN LIGASE UBR1"/>
    <property type="match status" value="1"/>
</dbReference>
<dbReference type="SUPFAM" id="SSF54736">
    <property type="entry name" value="ClpS-like"/>
    <property type="match status" value="1"/>
</dbReference>
<dbReference type="GO" id="GO:0071596">
    <property type="term" value="P:ubiquitin-dependent protein catabolic process via the N-end rule pathway"/>
    <property type="evidence" value="ECO:0007669"/>
    <property type="project" value="UniProtKB-UniRule"/>
</dbReference>
<evidence type="ECO:0000256" key="12">
    <source>
        <dbReference type="SAM" id="MobiDB-lite"/>
    </source>
</evidence>
<feature type="zinc finger region" description="UBR-type" evidence="9">
    <location>
        <begin position="116"/>
        <end position="188"/>
    </location>
</feature>
<keyword evidence="15" id="KW-1185">Reference proteome</keyword>
<feature type="coiled-coil region" evidence="11">
    <location>
        <begin position="1361"/>
        <end position="1392"/>
    </location>
</feature>
<comment type="function">
    <text evidence="10">Ubiquitin ligase protein which is a component of the N-end rule pathway. Recognizes and binds to proteins bearing specific N-terminal residues that are destabilizing according to the N-end rule, leading to their ubiquitination and subsequent degradation.</text>
</comment>
<dbReference type="GO" id="GO:0000151">
    <property type="term" value="C:ubiquitin ligase complex"/>
    <property type="evidence" value="ECO:0007669"/>
    <property type="project" value="TreeGrafter"/>
</dbReference>
<protein>
    <recommendedName>
        <fullName evidence="10">E3 ubiquitin-protein ligase</fullName>
        <ecNumber evidence="10">2.3.2.27</ecNumber>
    </recommendedName>
</protein>